<protein>
    <recommendedName>
        <fullName evidence="1">TRAM domain-containing protein</fullName>
    </recommendedName>
</protein>
<evidence type="ECO:0000259" key="1">
    <source>
        <dbReference type="PROSITE" id="PS50926"/>
    </source>
</evidence>
<accession>D9PH95</accession>
<evidence type="ECO:0000313" key="2">
    <source>
        <dbReference type="EMBL" id="EFK97076.1"/>
    </source>
</evidence>
<proteinExistence type="predicted"/>
<gene>
    <name evidence="2" type="ORF">LDC_0895</name>
</gene>
<dbReference type="Pfam" id="PF01938">
    <property type="entry name" value="TRAM"/>
    <property type="match status" value="1"/>
</dbReference>
<dbReference type="EMBL" id="ADZX01000357">
    <property type="protein sequence ID" value="EFK97076.1"/>
    <property type="molecule type" value="Genomic_DNA"/>
</dbReference>
<name>D9PH95_9ZZZZ</name>
<organism evidence="2">
    <name type="scientific">sediment metagenome</name>
    <dbReference type="NCBI Taxonomy" id="749907"/>
    <lineage>
        <taxon>unclassified sequences</taxon>
        <taxon>metagenomes</taxon>
        <taxon>ecological metagenomes</taxon>
    </lineage>
</organism>
<feature type="domain" description="TRAM" evidence="1">
    <location>
        <begin position="13"/>
        <end position="77"/>
    </location>
</feature>
<reference evidence="2" key="1">
    <citation type="submission" date="2010-07" db="EMBL/GenBank/DDBJ databases">
        <authorList>
            <consortium name="CONSOLIDER consortium CSD2007-00005"/>
            <person name="Guazzaroni M.-E."/>
            <person name="Richter M."/>
            <person name="Garcia-Salamanca A."/>
            <person name="Yarza P."/>
            <person name="Ferrer M."/>
        </authorList>
    </citation>
    <scope>NUCLEOTIDE SEQUENCE</scope>
</reference>
<reference evidence="2" key="2">
    <citation type="journal article" date="2011" name="Microb. Ecol.">
        <title>Taxonomic and Functional Metagenomic Profiling of the Microbial Community in the Anoxic Sediment of a Sub-saline Shallow Lake (Laguna de Carrizo, Central Spain).</title>
        <authorList>
            <person name="Ferrer M."/>
            <person name="Guazzaroni M.E."/>
            <person name="Richter M."/>
            <person name="Garcia-Salamanca A."/>
            <person name="Yarza P."/>
            <person name="Suarez-Suarez A."/>
            <person name="Solano J."/>
            <person name="Alcaide M."/>
            <person name="van Dillewijn P."/>
            <person name="Molina-Henares M.A."/>
            <person name="Lopez-Cortes N."/>
            <person name="Al-Ramahi Y."/>
            <person name="Guerrero C."/>
            <person name="Acosta A."/>
            <person name="de Eugenio L.I."/>
            <person name="Martinez V."/>
            <person name="Marques S."/>
            <person name="Rojo F."/>
            <person name="Santero E."/>
            <person name="Genilloud O."/>
            <person name="Perez-Perez J."/>
            <person name="Rossello-Mora R."/>
            <person name="Ramos J.L."/>
        </authorList>
    </citation>
    <scope>NUCLEOTIDE SEQUENCE</scope>
</reference>
<dbReference type="PROSITE" id="PS50926">
    <property type="entry name" value="TRAM"/>
    <property type="match status" value="1"/>
</dbReference>
<dbReference type="AlphaFoldDB" id="D9PH95"/>
<comment type="caution">
    <text evidence="2">The sequence shown here is derived from an EMBL/GenBank/DDBJ whole genome shotgun (WGS) entry which is preliminary data.</text>
</comment>
<sequence>MSCKKRSPLKKNLGHIGEIHEIILEAQTTAKSENHFQGRDEGNKIVIIPSGPYGKGQAVAARIMEATPHVLKGQVVSFEA</sequence>
<dbReference type="InterPro" id="IPR002792">
    <property type="entry name" value="TRAM_dom"/>
</dbReference>